<dbReference type="AlphaFoldDB" id="A0AAD6AGZ5"/>
<reference evidence="1" key="1">
    <citation type="submission" date="2022-11" db="EMBL/GenBank/DDBJ databases">
        <title>Chromosome-level genome of Pogonophryne albipinna.</title>
        <authorList>
            <person name="Jo E."/>
        </authorList>
    </citation>
    <scope>NUCLEOTIDE SEQUENCE</scope>
    <source>
        <strain evidence="1">SGF0006</strain>
        <tissue evidence="1">Muscle</tissue>
    </source>
</reference>
<gene>
    <name evidence="1" type="ORF">JOQ06_017925</name>
</gene>
<evidence type="ECO:0000313" key="2">
    <source>
        <dbReference type="Proteomes" id="UP001219934"/>
    </source>
</evidence>
<dbReference type="EMBL" id="JAPTMU010000021">
    <property type="protein sequence ID" value="KAJ4925189.1"/>
    <property type="molecule type" value="Genomic_DNA"/>
</dbReference>
<accession>A0AAD6AGZ5</accession>
<proteinExistence type="predicted"/>
<evidence type="ECO:0000313" key="1">
    <source>
        <dbReference type="EMBL" id="KAJ4925189.1"/>
    </source>
</evidence>
<comment type="caution">
    <text evidence="1">The sequence shown here is derived from an EMBL/GenBank/DDBJ whole genome shotgun (WGS) entry which is preliminary data.</text>
</comment>
<name>A0AAD6AGZ5_9TELE</name>
<dbReference type="Proteomes" id="UP001219934">
    <property type="component" value="Unassembled WGS sequence"/>
</dbReference>
<organism evidence="1 2">
    <name type="scientific">Pogonophryne albipinna</name>
    <dbReference type="NCBI Taxonomy" id="1090488"/>
    <lineage>
        <taxon>Eukaryota</taxon>
        <taxon>Metazoa</taxon>
        <taxon>Chordata</taxon>
        <taxon>Craniata</taxon>
        <taxon>Vertebrata</taxon>
        <taxon>Euteleostomi</taxon>
        <taxon>Actinopterygii</taxon>
        <taxon>Neopterygii</taxon>
        <taxon>Teleostei</taxon>
        <taxon>Neoteleostei</taxon>
        <taxon>Acanthomorphata</taxon>
        <taxon>Eupercaria</taxon>
        <taxon>Perciformes</taxon>
        <taxon>Notothenioidei</taxon>
        <taxon>Pogonophryne</taxon>
    </lineage>
</organism>
<sequence length="72" mass="7771">MMNSNVWNVFGSAHMTVELELFGKMCFELLMLHEGTGTAPSGVFQGPRPHLAITSGTSSQAVPRCLYLLSGN</sequence>
<keyword evidence="2" id="KW-1185">Reference proteome</keyword>
<protein>
    <submittedName>
        <fullName evidence="1">Uncharacterized protein</fullName>
    </submittedName>
</protein>